<reference evidence="1" key="1">
    <citation type="submission" date="2023-08" db="EMBL/GenBank/DDBJ databases">
        <authorList>
            <person name="Alioto T."/>
            <person name="Alioto T."/>
            <person name="Gomez Garrido J."/>
        </authorList>
    </citation>
    <scope>NUCLEOTIDE SEQUENCE</scope>
</reference>
<organism evidence="1 2">
    <name type="scientific">Octopus vulgaris</name>
    <name type="common">Common octopus</name>
    <dbReference type="NCBI Taxonomy" id="6645"/>
    <lineage>
        <taxon>Eukaryota</taxon>
        <taxon>Metazoa</taxon>
        <taxon>Spiralia</taxon>
        <taxon>Lophotrochozoa</taxon>
        <taxon>Mollusca</taxon>
        <taxon>Cephalopoda</taxon>
        <taxon>Coleoidea</taxon>
        <taxon>Octopodiformes</taxon>
        <taxon>Octopoda</taxon>
        <taxon>Incirrata</taxon>
        <taxon>Octopodidae</taxon>
        <taxon>Octopus</taxon>
    </lineage>
</organism>
<evidence type="ECO:0000313" key="2">
    <source>
        <dbReference type="Proteomes" id="UP001162480"/>
    </source>
</evidence>
<dbReference type="Proteomes" id="UP001162480">
    <property type="component" value="Chromosome 22"/>
</dbReference>
<keyword evidence="2" id="KW-1185">Reference proteome</keyword>
<accession>A0AA36BR25</accession>
<gene>
    <name evidence="1" type="ORF">OCTVUL_1B005948</name>
</gene>
<protein>
    <submittedName>
        <fullName evidence="1">Uncharacterized protein</fullName>
    </submittedName>
</protein>
<evidence type="ECO:0000313" key="1">
    <source>
        <dbReference type="EMBL" id="CAI9739000.1"/>
    </source>
</evidence>
<sequence length="81" mass="8009">MAKEYILFASYDELFNYKSICSFGRSSGVCDIVVDTREGCGRFGAAALAALMLVASLAIADGGGGGGGKFGAGCGSVGGSV</sequence>
<proteinExistence type="predicted"/>
<dbReference type="AlphaFoldDB" id="A0AA36BR25"/>
<dbReference type="EMBL" id="OX597835">
    <property type="protein sequence ID" value="CAI9739000.1"/>
    <property type="molecule type" value="Genomic_DNA"/>
</dbReference>
<name>A0AA36BR25_OCTVU</name>